<proteinExistence type="predicted"/>
<organism evidence="1 2">
    <name type="scientific">Sphagnum troendelagicum</name>
    <dbReference type="NCBI Taxonomy" id="128251"/>
    <lineage>
        <taxon>Eukaryota</taxon>
        <taxon>Viridiplantae</taxon>
        <taxon>Streptophyta</taxon>
        <taxon>Embryophyta</taxon>
        <taxon>Bryophyta</taxon>
        <taxon>Sphagnophytina</taxon>
        <taxon>Sphagnopsida</taxon>
        <taxon>Sphagnales</taxon>
        <taxon>Sphagnaceae</taxon>
        <taxon>Sphagnum</taxon>
    </lineage>
</organism>
<dbReference type="Proteomes" id="UP001497512">
    <property type="component" value="Chromosome 2"/>
</dbReference>
<name>A0ABP0U7K9_9BRYO</name>
<dbReference type="EMBL" id="OZ019894">
    <property type="protein sequence ID" value="CAK9214915.1"/>
    <property type="molecule type" value="Genomic_DNA"/>
</dbReference>
<accession>A0ABP0U7K9</accession>
<reference evidence="1" key="1">
    <citation type="submission" date="2024-02" db="EMBL/GenBank/DDBJ databases">
        <authorList>
            <consortium name="ELIXIR-Norway"/>
            <consortium name="Elixir Norway"/>
        </authorList>
    </citation>
    <scope>NUCLEOTIDE SEQUENCE</scope>
</reference>
<gene>
    <name evidence="1" type="ORF">CSSPTR1EN2_LOCUS12470</name>
</gene>
<protein>
    <submittedName>
        <fullName evidence="1">Uncharacterized protein</fullName>
    </submittedName>
</protein>
<keyword evidence="2" id="KW-1185">Reference proteome</keyword>
<evidence type="ECO:0000313" key="2">
    <source>
        <dbReference type="Proteomes" id="UP001497512"/>
    </source>
</evidence>
<sequence length="127" mass="14723">MRGICRNAFSGKTTARGSADDAERSSITKRRFGRWFVSRRGVNLVMDKEWSAGYSNVRTAFNNTRGVEWREILVHSKWRRRTKKKQELRLYFLHLEATMNSKTLRKAASHITVCMTDKGTGKLRLKG</sequence>
<evidence type="ECO:0000313" key="1">
    <source>
        <dbReference type="EMBL" id="CAK9214915.1"/>
    </source>
</evidence>